<sequence length="144" mass="15963">VARAVRDHRSFLQVVIRGFLPGSLICHGDVVFQHPAPTSLEVLEALVLSIGPNKTLAGSVFQVDPYSLAVGEDTLQPPLPQPGFPEYGVAIIIVCGLCIITALIIVLVCLRTRMFSWWDMAVLWDRSYSEARTQTLEMDNRGIW</sequence>
<dbReference type="EMBL" id="KK664854">
    <property type="protein sequence ID" value="KFQ10622.1"/>
    <property type="molecule type" value="Genomic_DNA"/>
</dbReference>
<evidence type="ECO:0000313" key="2">
    <source>
        <dbReference type="EMBL" id="KFQ10622.1"/>
    </source>
</evidence>
<proteinExistence type="predicted"/>
<accession>A0A091PRX0</accession>
<feature type="non-terminal residue" evidence="2">
    <location>
        <position position="144"/>
    </location>
</feature>
<reference evidence="2 3" key="1">
    <citation type="submission" date="2014-04" db="EMBL/GenBank/DDBJ databases">
        <title>Genome evolution of avian class.</title>
        <authorList>
            <person name="Zhang G."/>
            <person name="Li C."/>
        </authorList>
    </citation>
    <scope>NUCLEOTIDE SEQUENCE [LARGE SCALE GENOMIC DNA]</scope>
    <source>
        <strain evidence="2">BGI_N329</strain>
    </source>
</reference>
<dbReference type="Proteomes" id="UP000054379">
    <property type="component" value="Unassembled WGS sequence"/>
</dbReference>
<feature type="non-terminal residue" evidence="2">
    <location>
        <position position="1"/>
    </location>
</feature>
<keyword evidence="1" id="KW-0472">Membrane</keyword>
<evidence type="ECO:0000256" key="1">
    <source>
        <dbReference type="SAM" id="Phobius"/>
    </source>
</evidence>
<feature type="transmembrane region" description="Helical" evidence="1">
    <location>
        <begin position="87"/>
        <end position="110"/>
    </location>
</feature>
<organism evidence="2 3">
    <name type="scientific">Haliaeetus albicilla</name>
    <name type="common">White-tailed sea-eagle</name>
    <name type="synonym">Falco albicilla</name>
    <dbReference type="NCBI Taxonomy" id="8969"/>
    <lineage>
        <taxon>Eukaryota</taxon>
        <taxon>Metazoa</taxon>
        <taxon>Chordata</taxon>
        <taxon>Craniata</taxon>
        <taxon>Vertebrata</taxon>
        <taxon>Euteleostomi</taxon>
        <taxon>Archelosauria</taxon>
        <taxon>Archosauria</taxon>
        <taxon>Dinosauria</taxon>
        <taxon>Saurischia</taxon>
        <taxon>Theropoda</taxon>
        <taxon>Coelurosauria</taxon>
        <taxon>Aves</taxon>
        <taxon>Neognathae</taxon>
        <taxon>Neoaves</taxon>
        <taxon>Telluraves</taxon>
        <taxon>Accipitrimorphae</taxon>
        <taxon>Accipitriformes</taxon>
        <taxon>Accipitridae</taxon>
        <taxon>Accipitrinae</taxon>
        <taxon>Haliaeetus</taxon>
    </lineage>
</organism>
<evidence type="ECO:0000313" key="3">
    <source>
        <dbReference type="Proteomes" id="UP000054379"/>
    </source>
</evidence>
<name>A0A091PRX0_HALAL</name>
<keyword evidence="1" id="KW-1133">Transmembrane helix</keyword>
<keyword evidence="1" id="KW-0812">Transmembrane</keyword>
<dbReference type="AlphaFoldDB" id="A0A091PRX0"/>
<gene>
    <name evidence="2" type="ORF">N329_03170</name>
</gene>
<protein>
    <submittedName>
        <fullName evidence="2">Uncharacterized protein</fullName>
    </submittedName>
</protein>